<organism evidence="14 15">
    <name type="scientific">Suhomyces tanzawaensis NRRL Y-17324</name>
    <dbReference type="NCBI Taxonomy" id="984487"/>
    <lineage>
        <taxon>Eukaryota</taxon>
        <taxon>Fungi</taxon>
        <taxon>Dikarya</taxon>
        <taxon>Ascomycota</taxon>
        <taxon>Saccharomycotina</taxon>
        <taxon>Pichiomycetes</taxon>
        <taxon>Debaryomycetaceae</taxon>
        <taxon>Suhomyces</taxon>
    </lineage>
</organism>
<dbReference type="InterPro" id="IPR000594">
    <property type="entry name" value="ThiF_NAD_FAD-bd"/>
</dbReference>
<dbReference type="GeneID" id="30980826"/>
<evidence type="ECO:0000313" key="15">
    <source>
        <dbReference type="Proteomes" id="UP000094285"/>
    </source>
</evidence>
<keyword evidence="15" id="KW-1185">Reference proteome</keyword>
<comment type="subcellular location">
    <subcellularLocation>
        <location evidence="11">Cytoplasm</location>
    </subcellularLocation>
    <subcellularLocation>
        <location evidence="11">Preautophagosomal structure</location>
    </subcellularLocation>
</comment>
<name>A0A1E4SKY8_9ASCO</name>
<accession>A0A1E4SKY8</accession>
<evidence type="ECO:0000259" key="12">
    <source>
        <dbReference type="Pfam" id="PF00899"/>
    </source>
</evidence>
<dbReference type="InterPro" id="IPR006285">
    <property type="entry name" value="Atg7"/>
</dbReference>
<comment type="similarity">
    <text evidence="1 11">Belongs to the ATG7 family.</text>
</comment>
<dbReference type="GO" id="GO:0000422">
    <property type="term" value="P:autophagy of mitochondrion"/>
    <property type="evidence" value="ECO:0007669"/>
    <property type="project" value="EnsemblFungi"/>
</dbReference>
<keyword evidence="6 11" id="KW-0833">Ubl conjugation pathway</keyword>
<dbReference type="InterPro" id="IPR032197">
    <property type="entry name" value="Atg7_N"/>
</dbReference>
<evidence type="ECO:0000256" key="4">
    <source>
        <dbReference type="ARBA" id="ARBA00022448"/>
    </source>
</evidence>
<dbReference type="Gene3D" id="3.40.140.100">
    <property type="entry name" value="Ubiquitin-like modifier-activating enzyme ATG7 C-terminal domain"/>
    <property type="match status" value="1"/>
</dbReference>
<keyword evidence="7 11" id="KW-0653">Protein transport</keyword>
<keyword evidence="5 11" id="KW-0963">Cytoplasm</keyword>
<keyword evidence="4 11" id="KW-0813">Transport</keyword>
<dbReference type="PANTHER" id="PTHR10953">
    <property type="entry name" value="UBIQUITIN-ACTIVATING ENZYME E1"/>
    <property type="match status" value="1"/>
</dbReference>
<dbReference type="Pfam" id="PF00899">
    <property type="entry name" value="ThiF"/>
    <property type="match status" value="1"/>
</dbReference>
<dbReference type="GO" id="GO:0097632">
    <property type="term" value="C:extrinsic component of phagophore assembly site membrane"/>
    <property type="evidence" value="ECO:0007669"/>
    <property type="project" value="EnsemblFungi"/>
</dbReference>
<comment type="function">
    <text evidence="9">E1-like activating enzyme involved in the 2 ubiquitin-like systems required for cytoplasm to vacuole transport (Cvt) and autophagy. Activates ATG12 for its conjugation with ATG5 and ATG8 for its conjugation with phosphatidylethanolamine. Both systems are needed for the ATG8 association to Cvt vesicles and autophagosomes membranes. Autophagy is essential for maintenance of amino acid levels and protein synthesis under nitrogen starvation. Required for selective autophagic degradation of the nucleus (nucleophagy) as well as for mitophagy which contributes to regulate mitochondrial quantity and quality by eliminating the mitochondria to a basal level to fulfill cellular energy requirements and preventing excess ROS production. Plays a role in the regulation of filamentous growth and chronological longevity.</text>
</comment>
<proteinExistence type="inferred from homology"/>
<dbReference type="Proteomes" id="UP000094285">
    <property type="component" value="Unassembled WGS sequence"/>
</dbReference>
<evidence type="ECO:0000256" key="11">
    <source>
        <dbReference type="RuleBase" id="RU366022"/>
    </source>
</evidence>
<dbReference type="InterPro" id="IPR042523">
    <property type="entry name" value="Atg7_N_2"/>
</dbReference>
<dbReference type="PANTHER" id="PTHR10953:SF3">
    <property type="entry name" value="UBIQUITIN-LIKE MODIFIER-ACTIVATING ENZYME ATG7"/>
    <property type="match status" value="1"/>
</dbReference>
<feature type="domain" description="THIF-type NAD/FAD binding fold" evidence="12">
    <location>
        <begin position="302"/>
        <end position="536"/>
    </location>
</feature>
<dbReference type="GO" id="GO:0000045">
    <property type="term" value="P:autophagosome assembly"/>
    <property type="evidence" value="ECO:0007669"/>
    <property type="project" value="TreeGrafter"/>
</dbReference>
<evidence type="ECO:0000256" key="9">
    <source>
        <dbReference type="ARBA" id="ARBA00024930"/>
    </source>
</evidence>
<dbReference type="Pfam" id="PF16420">
    <property type="entry name" value="ATG7_N"/>
    <property type="match status" value="1"/>
</dbReference>
<evidence type="ECO:0000313" key="14">
    <source>
        <dbReference type="EMBL" id="ODV80102.1"/>
    </source>
</evidence>
<evidence type="ECO:0000256" key="7">
    <source>
        <dbReference type="ARBA" id="ARBA00022927"/>
    </source>
</evidence>
<dbReference type="STRING" id="984487.A0A1E4SKY8"/>
<dbReference type="RefSeq" id="XP_020065224.1">
    <property type="nucleotide sequence ID" value="XM_020206689.1"/>
</dbReference>
<protein>
    <recommendedName>
        <fullName evidence="3 11">Ubiquitin-like modifier-activating enzyme ATG7</fullName>
    </recommendedName>
    <alternativeName>
        <fullName evidence="11">Autophagy-related protein 7</fullName>
    </alternativeName>
</protein>
<evidence type="ECO:0000256" key="6">
    <source>
        <dbReference type="ARBA" id="ARBA00022786"/>
    </source>
</evidence>
<evidence type="ECO:0000256" key="3">
    <source>
        <dbReference type="ARBA" id="ARBA00017647"/>
    </source>
</evidence>
<dbReference type="GO" id="GO:0006995">
    <property type="term" value="P:cellular response to nitrogen starvation"/>
    <property type="evidence" value="ECO:0007669"/>
    <property type="project" value="TreeGrafter"/>
</dbReference>
<evidence type="ECO:0000256" key="8">
    <source>
        <dbReference type="ARBA" id="ARBA00023006"/>
    </source>
</evidence>
<evidence type="ECO:0000259" key="13">
    <source>
        <dbReference type="Pfam" id="PF16420"/>
    </source>
</evidence>
<dbReference type="InterPro" id="IPR042522">
    <property type="entry name" value="Atg7_N_1"/>
</dbReference>
<dbReference type="GO" id="GO:0034727">
    <property type="term" value="P:piecemeal microautophagy of the nucleus"/>
    <property type="evidence" value="ECO:0007669"/>
    <property type="project" value="EnsemblFungi"/>
</dbReference>
<reference evidence="15" key="1">
    <citation type="submission" date="2016-05" db="EMBL/GenBank/DDBJ databases">
        <title>Comparative genomics of biotechnologically important yeasts.</title>
        <authorList>
            <consortium name="DOE Joint Genome Institute"/>
            <person name="Riley R."/>
            <person name="Haridas S."/>
            <person name="Wolfe K.H."/>
            <person name="Lopes M.R."/>
            <person name="Hittinger C.T."/>
            <person name="Goker M."/>
            <person name="Salamov A."/>
            <person name="Wisecaver J."/>
            <person name="Long T.M."/>
            <person name="Aerts A.L."/>
            <person name="Barry K."/>
            <person name="Choi C."/>
            <person name="Clum A."/>
            <person name="Coughlan A.Y."/>
            <person name="Deshpande S."/>
            <person name="Douglass A.P."/>
            <person name="Hanson S.J."/>
            <person name="Klenk H.-P."/>
            <person name="Labutti K."/>
            <person name="Lapidus A."/>
            <person name="Lindquist E."/>
            <person name="Lipzen A."/>
            <person name="Meier-Kolthoff J.P."/>
            <person name="Ohm R.A."/>
            <person name="Otillar R.P."/>
            <person name="Pangilinan J."/>
            <person name="Peng Y."/>
            <person name="Rokas A."/>
            <person name="Rosa C.A."/>
            <person name="Scheuner C."/>
            <person name="Sibirny A.A."/>
            <person name="Slot J.C."/>
            <person name="Stielow J.B."/>
            <person name="Sun H."/>
            <person name="Kurtzman C.P."/>
            <person name="Blackwell M."/>
            <person name="Grigoriev I.V."/>
            <person name="Jeffries T.W."/>
        </authorList>
    </citation>
    <scope>NUCLEOTIDE SEQUENCE [LARGE SCALE GENOMIC DNA]</scope>
    <source>
        <strain evidence="15">NRRL Y-17324</strain>
    </source>
</reference>
<dbReference type="GO" id="GO:0042802">
    <property type="term" value="F:identical protein binding"/>
    <property type="evidence" value="ECO:0007669"/>
    <property type="project" value="EnsemblFungi"/>
</dbReference>
<sequence length="632" mass="71659">MATNLETAKPQKFTPLSSFVESSFFTKLSQLKLDEFKLDASKRTLNGFTIHPTKLNKFNDVPLINLDHESFSGTSQDNANVVLEGLIYNVNTIEEFKLIDKQALLREWGEATHASMFENTSLDYRKFNQFYVLSFSDLKKYKFYYWVAYPTFSSKWTATRQNTAKEEYIRLVESHIASEPYTQMLQLIEGELVSNISKKSSHFVFIDTCLSKDKIPGIQLKNYLFFLGHHGFQEVDVLVYRNDGSSFEVHLQVGEPITNNYKVTGWERTGQGKLGPKLADLGLLIDPTQLAEQAVELNLKLMKWRIAPELDLEIIKNQKVLLLGAGTLGSYVARALMGWGVRQITFVDNGRISYSNPVRQPLFSFNDCFSDNGQGQYKAIRAAEALKEIFPGVKARGVNLEVPMIGHSVTDETKDKSNFDTLSSLFDEHDAVFLLMDSRESRWLPTVLGNAKDKIVLNAALGFDSYLVMRHGNQTQKLGCYYCNDVVAPNDSLSDRTLDQMCTVTRPGGALIASSLAVELFVSILQHEDKQNAEHLSKSKFGEVPHQIRGFLNNFQQHKLFAPSYKYCSACSSQVTQKYQEDGWDFVKKCLNDTSYLEEICGLTKVQEEADLASEDLLKDLEIDDEDEEWLS</sequence>
<dbReference type="OrthoDB" id="338614at2759"/>
<feature type="domain" description="Ubiquitin-like modifier-activating enzyme Atg7 N-terminal" evidence="13">
    <location>
        <begin position="12"/>
        <end position="282"/>
    </location>
</feature>
<dbReference type="GO" id="GO:0032258">
    <property type="term" value="P:cytoplasm to vacuole targeting by the Cvt pathway"/>
    <property type="evidence" value="ECO:0007669"/>
    <property type="project" value="EnsemblFungi"/>
</dbReference>
<dbReference type="SUPFAM" id="SSF69572">
    <property type="entry name" value="Activating enzymes of the ubiquitin-like proteins"/>
    <property type="match status" value="1"/>
</dbReference>
<dbReference type="GO" id="GO:0032446">
    <property type="term" value="P:protein modification by small protein conjugation"/>
    <property type="evidence" value="ECO:0007669"/>
    <property type="project" value="EnsemblFungi"/>
</dbReference>
<evidence type="ECO:0000256" key="1">
    <source>
        <dbReference type="ARBA" id="ARBA00010931"/>
    </source>
</evidence>
<dbReference type="NCBIfam" id="TIGR01381">
    <property type="entry name" value="E1_like_apg7"/>
    <property type="match status" value="1"/>
</dbReference>
<evidence type="ECO:0000256" key="10">
    <source>
        <dbReference type="PIRSR" id="PIRSR606285-1"/>
    </source>
</evidence>
<dbReference type="AlphaFoldDB" id="A0A1E4SKY8"/>
<dbReference type="Gene3D" id="3.40.50.720">
    <property type="entry name" value="NAD(P)-binding Rossmann-like Domain"/>
    <property type="match status" value="1"/>
</dbReference>
<keyword evidence="8 11" id="KW-0072">Autophagy</keyword>
<dbReference type="EMBL" id="KV453911">
    <property type="protein sequence ID" value="ODV80102.1"/>
    <property type="molecule type" value="Genomic_DNA"/>
</dbReference>
<evidence type="ECO:0000256" key="2">
    <source>
        <dbReference type="ARBA" id="ARBA00011738"/>
    </source>
</evidence>
<evidence type="ECO:0000256" key="5">
    <source>
        <dbReference type="ARBA" id="ARBA00022490"/>
    </source>
</evidence>
<feature type="active site" description="Glycyl thioester intermediate" evidence="10">
    <location>
        <position position="502"/>
    </location>
</feature>
<dbReference type="FunFam" id="3.40.50.720:FF:000243">
    <property type="entry name" value="Ubiquitin-like modifier-activating enzyme ATG7"/>
    <property type="match status" value="1"/>
</dbReference>
<dbReference type="GO" id="GO:0019778">
    <property type="term" value="F:Atg12 activating enzyme activity"/>
    <property type="evidence" value="ECO:0007669"/>
    <property type="project" value="EnsemblFungi"/>
</dbReference>
<gene>
    <name evidence="14" type="ORF">CANTADRAFT_21358</name>
</gene>
<dbReference type="GO" id="GO:0019779">
    <property type="term" value="F:Atg8 activating enzyme activity"/>
    <property type="evidence" value="ECO:0007669"/>
    <property type="project" value="EnsemblFungi"/>
</dbReference>
<dbReference type="InterPro" id="IPR035985">
    <property type="entry name" value="Ubiquitin-activating_enz"/>
</dbReference>
<dbReference type="GO" id="GO:0005829">
    <property type="term" value="C:cytosol"/>
    <property type="evidence" value="ECO:0007669"/>
    <property type="project" value="EnsemblFungi"/>
</dbReference>
<dbReference type="InterPro" id="IPR045886">
    <property type="entry name" value="ThiF/MoeB/HesA"/>
</dbReference>
<comment type="subunit">
    <text evidence="2 11">Homodimer.</text>
</comment>
<dbReference type="Gene3D" id="3.40.140.70">
    <property type="entry name" value="Ubiquitin-like modifier-activating enzyme ATG7 N-terminal domain"/>
    <property type="match status" value="1"/>
</dbReference>